<evidence type="ECO:0000313" key="4">
    <source>
        <dbReference type="EMBL" id="AWR87654.1"/>
    </source>
</evidence>
<evidence type="ECO:0000313" key="5">
    <source>
        <dbReference type="Proteomes" id="UP000263013"/>
    </source>
</evidence>
<feature type="transmembrane region" description="Helical" evidence="2">
    <location>
        <begin position="29"/>
        <end position="49"/>
    </location>
</feature>
<dbReference type="Gene3D" id="2.60.40.1120">
    <property type="entry name" value="Carboxypeptidase-like, regulatory domain"/>
    <property type="match status" value="1"/>
</dbReference>
<keyword evidence="5" id="KW-1185">Reference proteome</keyword>
<keyword evidence="2" id="KW-1133">Transmembrane helix</keyword>
<dbReference type="InterPro" id="IPR008969">
    <property type="entry name" value="CarboxyPept-like_regulatory"/>
</dbReference>
<protein>
    <recommendedName>
        <fullName evidence="3">PEGA domain-containing protein</fullName>
    </recommendedName>
</protein>
<feature type="compositionally biased region" description="Pro residues" evidence="1">
    <location>
        <begin position="126"/>
        <end position="163"/>
    </location>
</feature>
<name>A0ABN5LZG5_9DEIN</name>
<feature type="transmembrane region" description="Helical" evidence="2">
    <location>
        <begin position="55"/>
        <end position="73"/>
    </location>
</feature>
<gene>
    <name evidence="4" type="ORF">Mtai_v1c24250</name>
</gene>
<reference evidence="4 5" key="1">
    <citation type="submission" date="2017-05" db="EMBL/GenBank/DDBJ databases">
        <title>Complete genome sequence of Meiothermus taiwanensis WR-220.</title>
        <authorList>
            <person name="Wu W.-L."/>
            <person name="Lo W.-S."/>
            <person name="Kuo C.-H."/>
            <person name="Wu S.-H."/>
        </authorList>
    </citation>
    <scope>NUCLEOTIDE SEQUENCE [LARGE SCALE GENOMIC DNA]</scope>
    <source>
        <strain evidence="4 5">WR-220</strain>
    </source>
</reference>
<evidence type="ECO:0000256" key="1">
    <source>
        <dbReference type="SAM" id="MobiDB-lite"/>
    </source>
</evidence>
<proteinExistence type="predicted"/>
<organism evidence="4 5">
    <name type="scientific">Meiothermus taiwanensis WR-220</name>
    <dbReference type="NCBI Taxonomy" id="1339250"/>
    <lineage>
        <taxon>Bacteria</taxon>
        <taxon>Thermotogati</taxon>
        <taxon>Deinococcota</taxon>
        <taxon>Deinococci</taxon>
        <taxon>Thermales</taxon>
        <taxon>Thermaceae</taxon>
        <taxon>Meiothermus</taxon>
    </lineage>
</organism>
<feature type="transmembrane region" description="Helical" evidence="2">
    <location>
        <begin position="6"/>
        <end position="22"/>
    </location>
</feature>
<feature type="region of interest" description="Disordered" evidence="1">
    <location>
        <begin position="113"/>
        <end position="177"/>
    </location>
</feature>
<feature type="domain" description="PEGA" evidence="3">
    <location>
        <begin position="220"/>
        <end position="253"/>
    </location>
</feature>
<dbReference type="Pfam" id="PF08308">
    <property type="entry name" value="PEGA"/>
    <property type="match status" value="1"/>
</dbReference>
<evidence type="ECO:0000259" key="3">
    <source>
        <dbReference type="Pfam" id="PF08308"/>
    </source>
</evidence>
<accession>A0ABN5LZG5</accession>
<dbReference type="SUPFAM" id="SSF49464">
    <property type="entry name" value="Carboxypeptidase regulatory domain-like"/>
    <property type="match status" value="1"/>
</dbReference>
<dbReference type="RefSeq" id="WP_187388553.1">
    <property type="nucleotide sequence ID" value="NZ_CP021130.1"/>
</dbReference>
<dbReference type="Proteomes" id="UP000263013">
    <property type="component" value="Chromosome"/>
</dbReference>
<evidence type="ECO:0000256" key="2">
    <source>
        <dbReference type="SAM" id="Phobius"/>
    </source>
</evidence>
<keyword evidence="2" id="KW-0812">Transmembrane</keyword>
<feature type="transmembrane region" description="Helical" evidence="2">
    <location>
        <begin position="80"/>
        <end position="101"/>
    </location>
</feature>
<keyword evidence="2" id="KW-0472">Membrane</keyword>
<dbReference type="EMBL" id="CP021130">
    <property type="protein sequence ID" value="AWR87654.1"/>
    <property type="molecule type" value="Genomic_DNA"/>
</dbReference>
<sequence>MNALLLWILGILGVLITLWGLTRLPRGGLAWMGFGLVLGLAGLGGAWLHQQYGTTVFWGLGILGVLLLVWALLNLRSRLAGWSTGLAVLLALTGFGSIVLLNSSSPNLLTSGTIPNPLNNFQTDPATPPAPDSPTPTPPAEPAPTPPEAGPSQPTPEPSPPTAEPTTPTPSVASGSVREVDPACPCLLNVTVNAPEPTIRILQGTTEIASSRQGRSSFLLEAGDYTLQVEAPGYRTLSTLINVPKNKNLEVELAQ</sequence>
<dbReference type="InterPro" id="IPR013229">
    <property type="entry name" value="PEGA"/>
</dbReference>